<dbReference type="Gene3D" id="1.10.260.40">
    <property type="entry name" value="lambda repressor-like DNA-binding domains"/>
    <property type="match status" value="1"/>
</dbReference>
<comment type="caution">
    <text evidence="3">The sequence shown here is derived from an EMBL/GenBank/DDBJ whole genome shotgun (WGS) entry which is preliminary data.</text>
</comment>
<keyword evidence="4" id="KW-1185">Reference proteome</keyword>
<name>A0A494WSP6_9FIRM</name>
<dbReference type="InterPro" id="IPR001387">
    <property type="entry name" value="Cro/C1-type_HTH"/>
</dbReference>
<evidence type="ECO:0000256" key="1">
    <source>
        <dbReference type="ARBA" id="ARBA00023125"/>
    </source>
</evidence>
<dbReference type="OrthoDB" id="9808239at2"/>
<dbReference type="Pfam" id="PF01381">
    <property type="entry name" value="HTH_3"/>
    <property type="match status" value="1"/>
</dbReference>
<evidence type="ECO:0000313" key="4">
    <source>
        <dbReference type="Proteomes" id="UP000271256"/>
    </source>
</evidence>
<dbReference type="AlphaFoldDB" id="A0A494WSP6"/>
<dbReference type="PANTHER" id="PTHR46558">
    <property type="entry name" value="TRACRIPTIONAL REGULATORY PROTEIN-RELATED-RELATED"/>
    <property type="match status" value="1"/>
</dbReference>
<dbReference type="Proteomes" id="UP000271256">
    <property type="component" value="Unassembled WGS sequence"/>
</dbReference>
<dbReference type="SMART" id="SM00530">
    <property type="entry name" value="HTH_XRE"/>
    <property type="match status" value="1"/>
</dbReference>
<dbReference type="InterPro" id="IPR010982">
    <property type="entry name" value="Lambda_DNA-bd_dom_sf"/>
</dbReference>
<keyword evidence="1" id="KW-0238">DNA-binding</keyword>
<dbReference type="SUPFAM" id="SSF47413">
    <property type="entry name" value="lambda repressor-like DNA-binding domains"/>
    <property type="match status" value="1"/>
</dbReference>
<sequence>MKNERLIDLRVKAGLTQEQVAEAIGISQSMIAHIEAGRREPRKHIKIRLAKFFGVSVEWLFYEQFDYLKSCSTGT</sequence>
<proteinExistence type="predicted"/>
<feature type="domain" description="HTH cro/C1-type" evidence="2">
    <location>
        <begin position="6"/>
        <end position="60"/>
    </location>
</feature>
<dbReference type="PROSITE" id="PS50943">
    <property type="entry name" value="HTH_CROC1"/>
    <property type="match status" value="1"/>
</dbReference>
<dbReference type="RefSeq" id="WP_121450785.1">
    <property type="nucleotide sequence ID" value="NZ_RBWE01000001.1"/>
</dbReference>
<evidence type="ECO:0000313" key="3">
    <source>
        <dbReference type="EMBL" id="RKO66349.1"/>
    </source>
</evidence>
<dbReference type="PANTHER" id="PTHR46558:SF4">
    <property type="entry name" value="DNA-BIDING PHAGE PROTEIN"/>
    <property type="match status" value="1"/>
</dbReference>
<protein>
    <submittedName>
        <fullName evidence="3">XRE family transcriptional regulator</fullName>
    </submittedName>
</protein>
<accession>A0A494WSP6</accession>
<organism evidence="3 4">
    <name type="scientific">Desulfofundulus salinus</name>
    <dbReference type="NCBI Taxonomy" id="2419843"/>
    <lineage>
        <taxon>Bacteria</taxon>
        <taxon>Bacillati</taxon>
        <taxon>Bacillota</taxon>
        <taxon>Clostridia</taxon>
        <taxon>Eubacteriales</taxon>
        <taxon>Peptococcaceae</taxon>
        <taxon>Desulfofundulus</taxon>
    </lineage>
</organism>
<dbReference type="CDD" id="cd00093">
    <property type="entry name" value="HTH_XRE"/>
    <property type="match status" value="1"/>
</dbReference>
<gene>
    <name evidence="3" type="ORF">D7024_04930</name>
</gene>
<dbReference type="EMBL" id="RBWE01000001">
    <property type="protein sequence ID" value="RKO66349.1"/>
    <property type="molecule type" value="Genomic_DNA"/>
</dbReference>
<reference evidence="3 4" key="1">
    <citation type="submission" date="2018-10" db="EMBL/GenBank/DDBJ databases">
        <authorList>
            <person name="Grouzdev D.S."/>
            <person name="Krutkina M.S."/>
            <person name="Tourova T.P."/>
            <person name="Nazina T.N."/>
        </authorList>
    </citation>
    <scope>NUCLEOTIDE SEQUENCE [LARGE SCALE GENOMIC DNA]</scope>
    <source>
        <strain evidence="3 4">435</strain>
    </source>
</reference>
<dbReference type="GO" id="GO:0003677">
    <property type="term" value="F:DNA binding"/>
    <property type="evidence" value="ECO:0007669"/>
    <property type="project" value="UniProtKB-KW"/>
</dbReference>
<evidence type="ECO:0000259" key="2">
    <source>
        <dbReference type="PROSITE" id="PS50943"/>
    </source>
</evidence>